<dbReference type="EMBL" id="BMCP01000007">
    <property type="protein sequence ID" value="GGE54104.1"/>
    <property type="molecule type" value="Genomic_DNA"/>
</dbReference>
<keyword evidence="1" id="KW-1133">Transmembrane helix</keyword>
<feature type="transmembrane region" description="Helical" evidence="1">
    <location>
        <begin position="100"/>
        <end position="122"/>
    </location>
</feature>
<feature type="transmembrane region" description="Helical" evidence="1">
    <location>
        <begin position="39"/>
        <end position="58"/>
    </location>
</feature>
<reference evidence="2" key="1">
    <citation type="journal article" date="2014" name="Int. J. Syst. Evol. Microbiol.">
        <title>Complete genome sequence of Corynebacterium casei LMG S-19264T (=DSM 44701T), isolated from a smear-ripened cheese.</title>
        <authorList>
            <consortium name="US DOE Joint Genome Institute (JGI-PGF)"/>
            <person name="Walter F."/>
            <person name="Albersmeier A."/>
            <person name="Kalinowski J."/>
            <person name="Ruckert C."/>
        </authorList>
    </citation>
    <scope>NUCLEOTIDE SEQUENCE</scope>
    <source>
        <strain evidence="2">CCM 7684</strain>
    </source>
</reference>
<reference evidence="2" key="2">
    <citation type="submission" date="2020-09" db="EMBL/GenBank/DDBJ databases">
        <authorList>
            <person name="Sun Q."/>
            <person name="Sedlacek I."/>
        </authorList>
    </citation>
    <scope>NUCLEOTIDE SEQUENCE</scope>
    <source>
        <strain evidence="2">CCM 7684</strain>
    </source>
</reference>
<evidence type="ECO:0000256" key="1">
    <source>
        <dbReference type="SAM" id="Phobius"/>
    </source>
</evidence>
<name>A0A8J2YMM7_9RHOB</name>
<accession>A0A8J2YMM7</accession>
<organism evidence="2 3">
    <name type="scientific">Agaricicola taiwanensis</name>
    <dbReference type="NCBI Taxonomy" id="591372"/>
    <lineage>
        <taxon>Bacteria</taxon>
        <taxon>Pseudomonadati</taxon>
        <taxon>Pseudomonadota</taxon>
        <taxon>Alphaproteobacteria</taxon>
        <taxon>Rhodobacterales</taxon>
        <taxon>Paracoccaceae</taxon>
        <taxon>Agaricicola</taxon>
    </lineage>
</organism>
<keyword evidence="3" id="KW-1185">Reference proteome</keyword>
<dbReference type="RefSeq" id="WP_188411024.1">
    <property type="nucleotide sequence ID" value="NZ_BMCP01000007.1"/>
</dbReference>
<feature type="transmembrane region" description="Helical" evidence="1">
    <location>
        <begin position="70"/>
        <end position="88"/>
    </location>
</feature>
<feature type="transmembrane region" description="Helical" evidence="1">
    <location>
        <begin position="7"/>
        <end position="33"/>
    </location>
</feature>
<comment type="caution">
    <text evidence="2">The sequence shown here is derived from an EMBL/GenBank/DDBJ whole genome shotgun (WGS) entry which is preliminary data.</text>
</comment>
<protein>
    <submittedName>
        <fullName evidence="2">Uncharacterized protein</fullName>
    </submittedName>
</protein>
<evidence type="ECO:0000313" key="3">
    <source>
        <dbReference type="Proteomes" id="UP000602745"/>
    </source>
</evidence>
<proteinExistence type="predicted"/>
<evidence type="ECO:0000313" key="2">
    <source>
        <dbReference type="EMBL" id="GGE54104.1"/>
    </source>
</evidence>
<keyword evidence="1" id="KW-0812">Transmembrane</keyword>
<keyword evidence="1" id="KW-0472">Membrane</keyword>
<gene>
    <name evidence="2" type="ORF">GCM10007276_33980</name>
</gene>
<sequence length="135" mass="14267">MTLLPRILLSLAAVAFGVAVYVGIMMAGIFTITKPEDQAPAFLFGLSGVAAPICLMIWRNLGSLKARVEAVALASGAGFLILVLRMHVPPLALAYFEHASLASYFGGSLTLAILLAPTTIAFKLQTRFAERAAFA</sequence>
<dbReference type="Proteomes" id="UP000602745">
    <property type="component" value="Unassembled WGS sequence"/>
</dbReference>
<dbReference type="AlphaFoldDB" id="A0A8J2YMM7"/>